<organism evidence="1 2">
    <name type="scientific">Araneus ventricosus</name>
    <name type="common">Orbweaver spider</name>
    <name type="synonym">Epeira ventricosa</name>
    <dbReference type="NCBI Taxonomy" id="182803"/>
    <lineage>
        <taxon>Eukaryota</taxon>
        <taxon>Metazoa</taxon>
        <taxon>Ecdysozoa</taxon>
        <taxon>Arthropoda</taxon>
        <taxon>Chelicerata</taxon>
        <taxon>Arachnida</taxon>
        <taxon>Araneae</taxon>
        <taxon>Araneomorphae</taxon>
        <taxon>Entelegynae</taxon>
        <taxon>Araneoidea</taxon>
        <taxon>Araneidae</taxon>
        <taxon>Araneus</taxon>
    </lineage>
</organism>
<keyword evidence="2" id="KW-1185">Reference proteome</keyword>
<dbReference type="AlphaFoldDB" id="A0A4Y2MIP2"/>
<dbReference type="Proteomes" id="UP000499080">
    <property type="component" value="Unassembled WGS sequence"/>
</dbReference>
<name>A0A4Y2MIP2_ARAVE</name>
<protein>
    <submittedName>
        <fullName evidence="1">Uncharacterized protein</fullName>
    </submittedName>
</protein>
<gene>
    <name evidence="1" type="ORF">AVEN_34218_1</name>
</gene>
<dbReference type="EMBL" id="BGPR01007460">
    <property type="protein sequence ID" value="GBN27041.1"/>
    <property type="molecule type" value="Genomic_DNA"/>
</dbReference>
<reference evidence="1 2" key="1">
    <citation type="journal article" date="2019" name="Sci. Rep.">
        <title>Orb-weaving spider Araneus ventricosus genome elucidates the spidroin gene catalogue.</title>
        <authorList>
            <person name="Kono N."/>
            <person name="Nakamura H."/>
            <person name="Ohtoshi R."/>
            <person name="Moran D.A.P."/>
            <person name="Shinohara A."/>
            <person name="Yoshida Y."/>
            <person name="Fujiwara M."/>
            <person name="Mori M."/>
            <person name="Tomita M."/>
            <person name="Arakawa K."/>
        </authorList>
    </citation>
    <scope>NUCLEOTIDE SEQUENCE [LARGE SCALE GENOMIC DNA]</scope>
</reference>
<evidence type="ECO:0000313" key="2">
    <source>
        <dbReference type="Proteomes" id="UP000499080"/>
    </source>
</evidence>
<comment type="caution">
    <text evidence="1">The sequence shown here is derived from an EMBL/GenBank/DDBJ whole genome shotgun (WGS) entry which is preliminary data.</text>
</comment>
<sequence length="109" mass="12812">MAIDNLTFKPKLQFKKIPYNPDRINHETAVWKIKPDTHQPPIPQRYELKNQKLPPATFIDLLSLQGVAPRCWNHAGKFLHILELAGNYVILHHRKEKLHSSYENGYSRF</sequence>
<evidence type="ECO:0000313" key="1">
    <source>
        <dbReference type="EMBL" id="GBN27041.1"/>
    </source>
</evidence>
<proteinExistence type="predicted"/>
<accession>A0A4Y2MIP2</accession>